<keyword evidence="1" id="KW-0472">Membrane</keyword>
<dbReference type="Proteomes" id="UP001315686">
    <property type="component" value="Unassembled WGS sequence"/>
</dbReference>
<gene>
    <name evidence="2" type="ORF">IV417_10045</name>
</gene>
<dbReference type="EMBL" id="JADQAZ010000002">
    <property type="protein sequence ID" value="MBT0957731.1"/>
    <property type="molecule type" value="Genomic_DNA"/>
</dbReference>
<evidence type="ECO:0000313" key="3">
    <source>
        <dbReference type="Proteomes" id="UP001315686"/>
    </source>
</evidence>
<dbReference type="AlphaFoldDB" id="A0AAP2G7Y3"/>
<comment type="caution">
    <text evidence="2">The sequence shown here is derived from an EMBL/GenBank/DDBJ whole genome shotgun (WGS) entry which is preliminary data.</text>
</comment>
<keyword evidence="1" id="KW-0812">Transmembrane</keyword>
<organism evidence="2 3">
    <name type="scientific">Harenicola maris</name>
    <dbReference type="NCBI Taxonomy" id="2841044"/>
    <lineage>
        <taxon>Bacteria</taxon>
        <taxon>Pseudomonadati</taxon>
        <taxon>Pseudomonadota</taxon>
        <taxon>Alphaproteobacteria</taxon>
        <taxon>Rhodobacterales</taxon>
        <taxon>Paracoccaceae</taxon>
        <taxon>Harenicola</taxon>
    </lineage>
</organism>
<feature type="transmembrane region" description="Helical" evidence="1">
    <location>
        <begin position="105"/>
        <end position="126"/>
    </location>
</feature>
<dbReference type="Pfam" id="PF08570">
    <property type="entry name" value="DUF1761"/>
    <property type="match status" value="1"/>
</dbReference>
<keyword evidence="3" id="KW-1185">Reference proteome</keyword>
<reference evidence="2 3" key="1">
    <citation type="journal article" date="2021" name="Arch. Microbiol.">
        <title>Harenicola maris gen. nov., sp. nov. isolated from the Sea of Japan shallow sediments.</title>
        <authorList>
            <person name="Romanenko L.A."/>
            <person name="Kurilenko V.V."/>
            <person name="Chernysheva N.Y."/>
            <person name="Tekutyeva L.A."/>
            <person name="Velansky P.V."/>
            <person name="Svetashev V.I."/>
            <person name="Isaeva M.P."/>
        </authorList>
    </citation>
    <scope>NUCLEOTIDE SEQUENCE [LARGE SCALE GENOMIC DNA]</scope>
    <source>
        <strain evidence="2 3">KMM 3653</strain>
    </source>
</reference>
<evidence type="ECO:0000313" key="2">
    <source>
        <dbReference type="EMBL" id="MBT0957731.1"/>
    </source>
</evidence>
<keyword evidence="1" id="KW-1133">Transmembrane helix</keyword>
<feature type="transmembrane region" description="Helical" evidence="1">
    <location>
        <begin position="6"/>
        <end position="24"/>
    </location>
</feature>
<evidence type="ECO:0000256" key="1">
    <source>
        <dbReference type="SAM" id="Phobius"/>
    </source>
</evidence>
<accession>A0AAP2G7Y3</accession>
<protein>
    <submittedName>
        <fullName evidence="2">DUF1761 domain-containing protein</fullName>
    </submittedName>
</protein>
<name>A0AAP2G7Y3_9RHOB</name>
<dbReference type="RefSeq" id="WP_327793955.1">
    <property type="nucleotide sequence ID" value="NZ_JADQAZ010000002.1"/>
</dbReference>
<proteinExistence type="predicted"/>
<feature type="transmembrane region" description="Helical" evidence="1">
    <location>
        <begin position="45"/>
        <end position="65"/>
    </location>
</feature>
<dbReference type="InterPro" id="IPR013879">
    <property type="entry name" value="DUF1761"/>
</dbReference>
<sequence length="127" mass="13358">MELINIIAAAAAAWAFGAVWYMALAKPWQAAANLSEEQVKQLNPMVYAISFAMAVVTAGMMRHIFASSGVTTIGAGAISGFGLGAFITLPWLVTHYLFAMKPKALIVIDGGYGVIGSTLMGIVLMAF</sequence>
<feature type="transmembrane region" description="Helical" evidence="1">
    <location>
        <begin position="71"/>
        <end position="93"/>
    </location>
</feature>